<accession>A0ABP0ULF1</accession>
<dbReference type="PANTHER" id="PTHR31953">
    <property type="entry name" value="BETA-FRUCTOFURANOSIDASE, INSOLUBLE ISOENZYME CWINV1-RELATED"/>
    <property type="match status" value="1"/>
</dbReference>
<dbReference type="Pfam" id="PF08244">
    <property type="entry name" value="Glyco_hydro_32C"/>
    <property type="match status" value="1"/>
</dbReference>
<dbReference type="Gene3D" id="2.60.120.560">
    <property type="entry name" value="Exo-inulinase, domain 1"/>
    <property type="match status" value="1"/>
</dbReference>
<protein>
    <recommendedName>
        <fullName evidence="1">Glycosyl hydrolase family 32 C-terminal domain-containing protein</fullName>
    </recommendedName>
</protein>
<sequence length="232" mass="26081">MTELQLDAGAVVEVESAAGGQLDVEVVFEYPNISAVGVVEEANFDDNFDCSQGGSAHHGVLGPFGLLVLTDNDFQEQTALFFYLAHTNDGQWTTRFRSDQSRSSLLQDIDTTVYGSYVKVPPTEDFLNLFFISFQVDRSIVESFVQGGRMAITSRVYPRVVVDNLANLYLFNNGTTPVTVRSVDVYHRMHYRCKVSEFLMLITYKISTPLQFSNRKSLSLMQKTKTHFNGFP</sequence>
<gene>
    <name evidence="2" type="ORF">CSSPTR1EN2_LOCUS17350</name>
</gene>
<name>A0ABP0ULF1_9BRYO</name>
<evidence type="ECO:0000259" key="1">
    <source>
        <dbReference type="Pfam" id="PF08244"/>
    </source>
</evidence>
<evidence type="ECO:0000313" key="3">
    <source>
        <dbReference type="Proteomes" id="UP001497512"/>
    </source>
</evidence>
<dbReference type="InterPro" id="IPR013320">
    <property type="entry name" value="ConA-like_dom_sf"/>
</dbReference>
<keyword evidence="3" id="KW-1185">Reference proteome</keyword>
<reference evidence="2" key="1">
    <citation type="submission" date="2024-02" db="EMBL/GenBank/DDBJ databases">
        <authorList>
            <consortium name="ELIXIR-Norway"/>
            <consortium name="Elixir Norway"/>
        </authorList>
    </citation>
    <scope>NUCLEOTIDE SEQUENCE</scope>
</reference>
<feature type="domain" description="Glycosyl hydrolase family 32 C-terminal" evidence="1">
    <location>
        <begin position="16"/>
        <end position="186"/>
    </location>
</feature>
<dbReference type="Proteomes" id="UP001497512">
    <property type="component" value="Chromosome 4"/>
</dbReference>
<dbReference type="InterPro" id="IPR050551">
    <property type="entry name" value="Fructan_Metab_Enzymes"/>
</dbReference>
<dbReference type="InterPro" id="IPR013189">
    <property type="entry name" value="Glyco_hydro_32_C"/>
</dbReference>
<dbReference type="SUPFAM" id="SSF49899">
    <property type="entry name" value="Concanavalin A-like lectins/glucanases"/>
    <property type="match status" value="1"/>
</dbReference>
<organism evidence="2 3">
    <name type="scientific">Sphagnum troendelagicum</name>
    <dbReference type="NCBI Taxonomy" id="128251"/>
    <lineage>
        <taxon>Eukaryota</taxon>
        <taxon>Viridiplantae</taxon>
        <taxon>Streptophyta</taxon>
        <taxon>Embryophyta</taxon>
        <taxon>Bryophyta</taxon>
        <taxon>Sphagnophytina</taxon>
        <taxon>Sphagnopsida</taxon>
        <taxon>Sphagnales</taxon>
        <taxon>Sphagnaceae</taxon>
        <taxon>Sphagnum</taxon>
    </lineage>
</organism>
<evidence type="ECO:0000313" key="2">
    <source>
        <dbReference type="EMBL" id="CAK9224475.1"/>
    </source>
</evidence>
<dbReference type="EMBL" id="OZ019896">
    <property type="protein sequence ID" value="CAK9224475.1"/>
    <property type="molecule type" value="Genomic_DNA"/>
</dbReference>
<proteinExistence type="predicted"/>